<dbReference type="AlphaFoldDB" id="A0A7Y9UK37"/>
<comment type="cofactor">
    <cofactor evidence="9">
        <name>Zn(2+)</name>
        <dbReference type="ChEBI" id="CHEBI:29105"/>
    </cofactor>
    <text evidence="9">Binds 1 zinc ion per subunit.</text>
</comment>
<protein>
    <recommendedName>
        <fullName evidence="8">Metal-dependent carboxypeptidase</fullName>
        <ecNumber evidence="8">3.4.17.19</ecNumber>
    </recommendedName>
</protein>
<comment type="function">
    <text evidence="8">Broad specificity carboxypetidase that releases amino acids sequentially from the C-terminus, including neutral, aromatic, polar and basic residues.</text>
</comment>
<keyword evidence="5 8" id="KW-0482">Metalloprotease</keyword>
<dbReference type="PANTHER" id="PTHR34217">
    <property type="entry name" value="METAL-DEPENDENT CARBOXYPEPTIDASE"/>
    <property type="match status" value="1"/>
</dbReference>
<organism evidence="11 12">
    <name type="scientific">Sphaerotilus montanus</name>
    <dbReference type="NCBI Taxonomy" id="522889"/>
    <lineage>
        <taxon>Bacteria</taxon>
        <taxon>Pseudomonadati</taxon>
        <taxon>Pseudomonadota</taxon>
        <taxon>Betaproteobacteria</taxon>
        <taxon>Burkholderiales</taxon>
        <taxon>Sphaerotilaceae</taxon>
        <taxon>Sphaerotilus</taxon>
    </lineage>
</organism>
<comment type="similarity">
    <text evidence="7 8">Belongs to the peptidase M32 family.</text>
</comment>
<feature type="binding site" evidence="9">
    <location>
        <position position="272"/>
    </location>
    <ligand>
        <name>Zn(2+)</name>
        <dbReference type="ChEBI" id="CHEBI:29105"/>
        <note>catalytic</note>
    </ligand>
</feature>
<dbReference type="PIRSF" id="PIRSF006615">
    <property type="entry name" value="Zn_crbxpep_Taq"/>
    <property type="match status" value="1"/>
</dbReference>
<reference evidence="11 12" key="1">
    <citation type="submission" date="2020-07" db="EMBL/GenBank/DDBJ databases">
        <title>Genomic Encyclopedia of Archaeal and Bacterial Type Strains, Phase II (KMG-II): from individual species to whole genera.</title>
        <authorList>
            <person name="Goeker M."/>
        </authorList>
    </citation>
    <scope>NUCLEOTIDE SEQUENCE [LARGE SCALE GENOMIC DNA]</scope>
    <source>
        <strain evidence="11 12">DSM 21226</strain>
    </source>
</reference>
<dbReference type="Pfam" id="PF02074">
    <property type="entry name" value="Peptidase_M32"/>
    <property type="match status" value="1"/>
</dbReference>
<keyword evidence="12" id="KW-1185">Reference proteome</keyword>
<keyword evidence="9" id="KW-0862">Zinc</keyword>
<evidence type="ECO:0000256" key="2">
    <source>
        <dbReference type="ARBA" id="ARBA00022670"/>
    </source>
</evidence>
<evidence type="ECO:0000256" key="8">
    <source>
        <dbReference type="PIRNR" id="PIRNR006615"/>
    </source>
</evidence>
<dbReference type="PROSITE" id="PS52034">
    <property type="entry name" value="PEPTIDASE_M32"/>
    <property type="match status" value="1"/>
</dbReference>
<evidence type="ECO:0000313" key="11">
    <source>
        <dbReference type="EMBL" id="NYG33330.1"/>
    </source>
</evidence>
<evidence type="ECO:0000256" key="6">
    <source>
        <dbReference type="ARBA" id="ARBA00052755"/>
    </source>
</evidence>
<dbReference type="SUPFAM" id="SSF55486">
    <property type="entry name" value="Metalloproteases ('zincins'), catalytic domain"/>
    <property type="match status" value="1"/>
</dbReference>
<evidence type="ECO:0000313" key="12">
    <source>
        <dbReference type="Proteomes" id="UP000518288"/>
    </source>
</evidence>
<comment type="catalytic activity">
    <reaction evidence="6 8">
        <text>Release of a C-terminal amino acid with broad specificity, except for -Pro.</text>
        <dbReference type="EC" id="3.4.17.19"/>
    </reaction>
</comment>
<dbReference type="EMBL" id="JACCFH010000001">
    <property type="protein sequence ID" value="NYG33330.1"/>
    <property type="molecule type" value="Genomic_DNA"/>
</dbReference>
<dbReference type="CDD" id="cd06460">
    <property type="entry name" value="M32_Taq"/>
    <property type="match status" value="1"/>
</dbReference>
<dbReference type="Proteomes" id="UP000518288">
    <property type="component" value="Unassembled WGS sequence"/>
</dbReference>
<evidence type="ECO:0000256" key="4">
    <source>
        <dbReference type="ARBA" id="ARBA00022801"/>
    </source>
</evidence>
<gene>
    <name evidence="11" type="ORF">BDD16_002316</name>
</gene>
<evidence type="ECO:0000256" key="3">
    <source>
        <dbReference type="ARBA" id="ARBA00022723"/>
    </source>
</evidence>
<dbReference type="GO" id="GO:0006508">
    <property type="term" value="P:proteolysis"/>
    <property type="evidence" value="ECO:0007669"/>
    <property type="project" value="UniProtKB-UniRule"/>
</dbReference>
<keyword evidence="4 8" id="KW-0378">Hydrolase</keyword>
<feature type="binding site" evidence="9">
    <location>
        <position position="268"/>
    </location>
    <ligand>
        <name>Zn(2+)</name>
        <dbReference type="ChEBI" id="CHEBI:29105"/>
        <note>catalytic</note>
    </ligand>
</feature>
<evidence type="ECO:0000256" key="9">
    <source>
        <dbReference type="PIRSR" id="PIRSR006615-1"/>
    </source>
</evidence>
<comment type="caution">
    <text evidence="11">The sequence shown here is derived from an EMBL/GenBank/DDBJ whole genome shotgun (WGS) entry which is preliminary data.</text>
</comment>
<keyword evidence="1 8" id="KW-0121">Carboxypeptidase</keyword>
<dbReference type="PANTHER" id="PTHR34217:SF1">
    <property type="entry name" value="CARBOXYPEPTIDASE 1"/>
    <property type="match status" value="1"/>
</dbReference>
<dbReference type="PRINTS" id="PR00998">
    <property type="entry name" value="CRBOXYPTASET"/>
</dbReference>
<keyword evidence="2 8" id="KW-0645">Protease</keyword>
<evidence type="ECO:0000256" key="10">
    <source>
        <dbReference type="PIRSR" id="PIRSR006615-2"/>
    </source>
</evidence>
<evidence type="ECO:0000256" key="7">
    <source>
        <dbReference type="ARBA" id="ARBA00061580"/>
    </source>
</evidence>
<keyword evidence="3 8" id="KW-0479">Metal-binding</keyword>
<dbReference type="FunFam" id="1.10.1370.30:FF:000003">
    <property type="entry name" value="Thermostable carboxypeptidase 1"/>
    <property type="match status" value="1"/>
</dbReference>
<dbReference type="InterPro" id="IPR001333">
    <property type="entry name" value="Peptidase_M32_Taq"/>
</dbReference>
<dbReference type="GO" id="GO:0008270">
    <property type="term" value="F:zinc ion binding"/>
    <property type="evidence" value="ECO:0007669"/>
    <property type="project" value="UniProtKB-ARBA"/>
</dbReference>
<feature type="binding site" evidence="9">
    <location>
        <position position="298"/>
    </location>
    <ligand>
        <name>Zn(2+)</name>
        <dbReference type="ChEBI" id="CHEBI:29105"/>
        <note>catalytic</note>
    </ligand>
</feature>
<accession>A0A7Y9UK37</accession>
<dbReference type="GO" id="GO:0004181">
    <property type="term" value="F:metallocarboxypeptidase activity"/>
    <property type="evidence" value="ECO:0007669"/>
    <property type="project" value="UniProtKB-UniRule"/>
</dbReference>
<name>A0A7Y9UK37_9BURK</name>
<dbReference type="Gene3D" id="1.10.1370.30">
    <property type="match status" value="1"/>
</dbReference>
<evidence type="ECO:0000256" key="5">
    <source>
        <dbReference type="ARBA" id="ARBA00023049"/>
    </source>
</evidence>
<sequence length="501" mass="56521">MTANAPTPAYTDLEARFLRLYRFEHLGSIVGWDQAANMPSGGNEARAAAMAELDGLLHAQRTDPALAALLRQAEAESLSDWQRANLREMRRDWLAANALPAALVERRTLATARCEHAWRRQRPANDWAGFVENFRPVVQIAREEAMHLAEATGLMPYDALMDRFEPGMTSAEVDRVFGDLKTWLPDLIQRVQARQQAEQPVLRPAGPFAQAQQKALSLRVMQFLDFNFEGGRLDESTHPFSGGVPEDVRLTTRYAADDLMSSLMGTVHETGHARYEQGLPREWLGQPIARARSYGLHESQSLSFEMQLGAHPGFVAQLVPLMVEQFGPQPAFTAENLTRLATRVEPGLIRVDADEVTYPAHVILRFEIERALIEGQIEVDDIPALWDEKMAAYLGRDTRGDYRNGPMQDVHWPSGSFGYFPCYTLGAMYAAQWFATMRSQMPDLDERIAAGDLNPVFDWLKDHIWRQGARWETPELTRRASGEALNPAHFRAHLEGRYLGR</sequence>
<evidence type="ECO:0000256" key="1">
    <source>
        <dbReference type="ARBA" id="ARBA00022645"/>
    </source>
</evidence>
<dbReference type="RefSeq" id="WP_179634107.1">
    <property type="nucleotide sequence ID" value="NZ_JACCFH010000001.1"/>
</dbReference>
<feature type="active site" description="Proton donor/acceptor" evidence="10">
    <location>
        <position position="269"/>
    </location>
</feature>
<proteinExistence type="inferred from homology"/>
<dbReference type="EC" id="3.4.17.19" evidence="8"/>